<evidence type="ECO:0000256" key="1">
    <source>
        <dbReference type="ARBA" id="ARBA00022604"/>
    </source>
</evidence>
<dbReference type="PANTHER" id="PTHR34045:SF3">
    <property type="entry name" value="PROTEIN LAZY 4"/>
    <property type="match status" value="1"/>
</dbReference>
<accession>A0A6V7Q4C3</accession>
<reference evidence="3" key="1">
    <citation type="submission" date="2020-07" db="EMBL/GenBank/DDBJ databases">
        <authorList>
            <person name="Lin J."/>
        </authorList>
    </citation>
    <scope>NUCLEOTIDE SEQUENCE</scope>
</reference>
<sequence length="327" mass="37657">MQILNWVQNKLNGKQEKKRCEAGASLARPPFEHELSSSFHHSLHSSPDPCKQEFNNWPQALLSIGTFGNKDLREEPKRDDFSHDLCPSQDLPDFTLEDVKKLQEELTKLLRRKLKSKRKSSEKGEEERANLPLNRFLNCPSSLDFDRTVPRYLRDGFDSNENGGLSTNTEIIFSEAGDLLTNNCSAIQPKSLTFLLKNFFVCRGGFVSGPNLRDPIPESRIDKILRMMIHKKIYPGSSVSTSTKKYLEDKHMEKVQESDKGEERGEDRCKWVKTDSDYQFDLALVIIKVFSKMEFLRLANQFSLFRKTTIIVENSNELMIPKCRSTD</sequence>
<evidence type="ECO:0000256" key="2">
    <source>
        <dbReference type="ARBA" id="ARBA00024198"/>
    </source>
</evidence>
<gene>
    <name evidence="3" type="ORF">CB5_LOCUS21245</name>
</gene>
<protein>
    <submittedName>
        <fullName evidence="3">Uncharacterized protein</fullName>
    </submittedName>
</protein>
<comment type="similarity">
    <text evidence="2">Belongs to the LAZY family.</text>
</comment>
<name>A0A6V7Q4C3_ANACO</name>
<dbReference type="EMBL" id="LR862132">
    <property type="protein sequence ID" value="CAD1838034.1"/>
    <property type="molecule type" value="Genomic_DNA"/>
</dbReference>
<dbReference type="GO" id="GO:0009630">
    <property type="term" value="P:gravitropism"/>
    <property type="evidence" value="ECO:0007669"/>
    <property type="project" value="InterPro"/>
</dbReference>
<keyword evidence="1" id="KW-0341">Growth regulation</keyword>
<proteinExistence type="inferred from homology"/>
<organism evidence="3">
    <name type="scientific">Ananas comosus var. bracteatus</name>
    <name type="common">red pineapple</name>
    <dbReference type="NCBI Taxonomy" id="296719"/>
    <lineage>
        <taxon>Eukaryota</taxon>
        <taxon>Viridiplantae</taxon>
        <taxon>Streptophyta</taxon>
        <taxon>Embryophyta</taxon>
        <taxon>Tracheophyta</taxon>
        <taxon>Spermatophyta</taxon>
        <taxon>Magnoliopsida</taxon>
        <taxon>Liliopsida</taxon>
        <taxon>Poales</taxon>
        <taxon>Bromeliaceae</taxon>
        <taxon>Bromelioideae</taxon>
        <taxon>Ananas</taxon>
    </lineage>
</organism>
<dbReference type="AlphaFoldDB" id="A0A6V7Q4C3"/>
<evidence type="ECO:0000313" key="3">
    <source>
        <dbReference type="EMBL" id="CAD1838034.1"/>
    </source>
</evidence>
<dbReference type="GO" id="GO:0040008">
    <property type="term" value="P:regulation of growth"/>
    <property type="evidence" value="ECO:0007669"/>
    <property type="project" value="InterPro"/>
</dbReference>
<dbReference type="InterPro" id="IPR044683">
    <property type="entry name" value="LAZY"/>
</dbReference>
<dbReference type="PANTHER" id="PTHR34045">
    <property type="entry name" value="OS03G0406300 PROTEIN"/>
    <property type="match status" value="1"/>
</dbReference>